<dbReference type="PANTHER" id="PTHR42782">
    <property type="entry name" value="SI:CH73-314G15.3"/>
    <property type="match status" value="1"/>
</dbReference>
<dbReference type="Proteomes" id="UP000007799">
    <property type="component" value="Unassembled WGS sequence"/>
</dbReference>
<evidence type="ECO:0000313" key="3">
    <source>
        <dbReference type="Proteomes" id="UP000007799"/>
    </source>
</evidence>
<dbReference type="SUPFAM" id="SSF47240">
    <property type="entry name" value="Ferritin-like"/>
    <property type="match status" value="1"/>
</dbReference>
<dbReference type="eggNOG" id="ENOG502QTFW">
    <property type="taxonomic scope" value="Eukaryota"/>
</dbReference>
<gene>
    <name evidence="2" type="ORF">PTSG_05596</name>
</gene>
<keyword evidence="3" id="KW-1185">Reference proteome</keyword>
<organism evidence="3">
    <name type="scientific">Salpingoeca rosetta (strain ATCC 50818 / BSB-021)</name>
    <dbReference type="NCBI Taxonomy" id="946362"/>
    <lineage>
        <taxon>Eukaryota</taxon>
        <taxon>Choanoflagellata</taxon>
        <taxon>Craspedida</taxon>
        <taxon>Salpingoecidae</taxon>
        <taxon>Salpingoeca</taxon>
    </lineage>
</organism>
<reference evidence="2" key="1">
    <citation type="submission" date="2009-08" db="EMBL/GenBank/DDBJ databases">
        <title>Annotation of Salpingoeca rosetta.</title>
        <authorList>
            <consortium name="The Broad Institute Genome Sequencing Platform"/>
            <person name="Russ C."/>
            <person name="Cuomo C."/>
            <person name="Burger G."/>
            <person name="Gray M.W."/>
            <person name="Holland P.W.H."/>
            <person name="King N."/>
            <person name="Lang F.B.F."/>
            <person name="Roger A.J."/>
            <person name="Ruiz-Trillo I."/>
            <person name="Young S.K."/>
            <person name="Zeng Q."/>
            <person name="Gargeya S."/>
            <person name="Alvarado L."/>
            <person name="Berlin A."/>
            <person name="Chapman S.B."/>
            <person name="Chen Z."/>
            <person name="Freedman E."/>
            <person name="Gellesch M."/>
            <person name="Goldberg J."/>
            <person name="Griggs A."/>
            <person name="Gujja S."/>
            <person name="Heilman E."/>
            <person name="Heiman D."/>
            <person name="Howarth C."/>
            <person name="Mehta T."/>
            <person name="Neiman D."/>
            <person name="Pearson M."/>
            <person name="Roberts A."/>
            <person name="Saif S."/>
            <person name="Shea T."/>
            <person name="Shenoy N."/>
            <person name="Sisk P."/>
            <person name="Stolte C."/>
            <person name="Sykes S."/>
            <person name="White J."/>
            <person name="Yandava C."/>
            <person name="Haas B."/>
            <person name="Nusbaum C."/>
            <person name="Birren B."/>
        </authorList>
    </citation>
    <scope>NUCLEOTIDE SEQUENCE [LARGE SCALE GENOMIC DNA]</scope>
    <source>
        <strain evidence="2">ATCC 50818</strain>
    </source>
</reference>
<accession>F2UBN5</accession>
<dbReference type="OMA" id="LAWDTIV"/>
<dbReference type="GeneID" id="16074041"/>
<evidence type="ECO:0000256" key="1">
    <source>
        <dbReference type="SAM" id="MobiDB-lite"/>
    </source>
</evidence>
<dbReference type="Pfam" id="PF04305">
    <property type="entry name" value="DUF455"/>
    <property type="match status" value="1"/>
</dbReference>
<protein>
    <submittedName>
        <fullName evidence="2">Rieske domain-containing protein</fullName>
    </submittedName>
</protein>
<dbReference type="OrthoDB" id="426882at2759"/>
<feature type="compositionally biased region" description="Polar residues" evidence="1">
    <location>
        <begin position="55"/>
        <end position="72"/>
    </location>
</feature>
<dbReference type="RefSeq" id="XP_004993464.1">
    <property type="nucleotide sequence ID" value="XM_004993407.1"/>
</dbReference>
<feature type="region of interest" description="Disordered" evidence="1">
    <location>
        <begin position="55"/>
        <end position="97"/>
    </location>
</feature>
<name>F2UBN5_SALR5</name>
<dbReference type="KEGG" id="sre:PTSG_05596"/>
<dbReference type="CDD" id="cd00657">
    <property type="entry name" value="Ferritin_like"/>
    <property type="match status" value="1"/>
</dbReference>
<dbReference type="PANTHER" id="PTHR42782:SF2">
    <property type="entry name" value="3-OXOACYL-[ACYL-CARRIER-PROTEIN] SYNTHASE-LIKE PROTEIN"/>
    <property type="match status" value="1"/>
</dbReference>
<proteinExistence type="predicted"/>
<dbReference type="AlphaFoldDB" id="F2UBN5"/>
<dbReference type="InterPro" id="IPR007402">
    <property type="entry name" value="DUF455"/>
</dbReference>
<dbReference type="EMBL" id="GL832967">
    <property type="protein sequence ID" value="EGD73901.1"/>
    <property type="molecule type" value="Genomic_DNA"/>
</dbReference>
<dbReference type="InterPro" id="IPR009078">
    <property type="entry name" value="Ferritin-like_SF"/>
</dbReference>
<evidence type="ECO:0000313" key="2">
    <source>
        <dbReference type="EMBL" id="EGD73901.1"/>
    </source>
</evidence>
<dbReference type="STRING" id="946362.F2UBN5"/>
<dbReference type="InParanoid" id="F2UBN5"/>
<sequence>MSVWASARECTGGWQGTDTCLCFAKAIADDVTVTRANLNTEHKHLFVCSFVCSSDTNQAASPTTSKTRQRQAISKRASGPGRSTHVNNKPEKGKGQAGRQFVDIFHAYSILPDTRTHKQTEQTMMSEEEKAVLQLAEGEPQDIQGWAVKILNTANPADKVALTQRAADLWYSGALTHDSPSTPPDMPGREASLQVVEPRDMKLGKGGTLSSRIAILHSLANIEQWAIDLAWDMIARFGGVKVGEQQEPLPRDFFTDFVRVAEDEGRHYSSLSNRLVQLGSKFGELPVHNGLWQSASETMHDLRARLAIVHMVHEARGLDITPFTIQKFERNNDQHSADLLKVIYEEEITHVTAGVRWFRHVCKVEDAEQDPIPVFHDLVKKHFHGFLKPPFNDEARTKAGFTPEWYEPLVSA</sequence>